<proteinExistence type="predicted"/>
<organism evidence="1">
    <name type="scientific">Lepeophtheirus salmonis</name>
    <name type="common">Salmon louse</name>
    <name type="synonym">Caligus salmonis</name>
    <dbReference type="NCBI Taxonomy" id="72036"/>
    <lineage>
        <taxon>Eukaryota</taxon>
        <taxon>Metazoa</taxon>
        <taxon>Ecdysozoa</taxon>
        <taxon>Arthropoda</taxon>
        <taxon>Crustacea</taxon>
        <taxon>Multicrustacea</taxon>
        <taxon>Hexanauplia</taxon>
        <taxon>Copepoda</taxon>
        <taxon>Siphonostomatoida</taxon>
        <taxon>Caligidae</taxon>
        <taxon>Lepeophtheirus</taxon>
    </lineage>
</organism>
<name>A0A0K2VKB5_LEPSM</name>
<dbReference type="EMBL" id="HACA01033537">
    <property type="protein sequence ID" value="CDW50898.1"/>
    <property type="molecule type" value="Transcribed_RNA"/>
</dbReference>
<evidence type="ECO:0000313" key="1">
    <source>
        <dbReference type="EMBL" id="CDW50898.1"/>
    </source>
</evidence>
<accession>A0A0K2VKB5</accession>
<dbReference type="AlphaFoldDB" id="A0A0K2VKB5"/>
<protein>
    <submittedName>
        <fullName evidence="1">Uncharacterized protein</fullName>
    </submittedName>
</protein>
<reference evidence="1" key="1">
    <citation type="submission" date="2014-05" db="EMBL/GenBank/DDBJ databases">
        <authorList>
            <person name="Chronopoulou M."/>
        </authorList>
    </citation>
    <scope>NUCLEOTIDE SEQUENCE</scope>
    <source>
        <tissue evidence="1">Whole organism</tissue>
    </source>
</reference>
<sequence>MDLNPNCNSRTTGEKDFILLLFLEKNGFLKLTTWVVQFIFGKPL</sequence>